<dbReference type="Gene3D" id="3.30.710.10">
    <property type="entry name" value="Potassium Channel Kv1.1, Chain A"/>
    <property type="match status" value="1"/>
</dbReference>
<feature type="domain" description="BTB" evidence="6">
    <location>
        <begin position="81"/>
        <end position="145"/>
    </location>
</feature>
<comment type="similarity">
    <text evidence="4">Belongs to the NPH3 family.</text>
</comment>
<evidence type="ECO:0000259" key="6">
    <source>
        <dbReference type="PROSITE" id="PS50097"/>
    </source>
</evidence>
<dbReference type="SUPFAM" id="SSF54695">
    <property type="entry name" value="POZ domain"/>
    <property type="match status" value="1"/>
</dbReference>
<dbReference type="PROSITE" id="PS51649">
    <property type="entry name" value="NPH3"/>
    <property type="match status" value="1"/>
</dbReference>
<feature type="compositionally biased region" description="Polar residues" evidence="5">
    <location>
        <begin position="529"/>
        <end position="541"/>
    </location>
</feature>
<evidence type="ECO:0000313" key="9">
    <source>
        <dbReference type="Proteomes" id="UP001367508"/>
    </source>
</evidence>
<evidence type="ECO:0000256" key="4">
    <source>
        <dbReference type="PROSITE-ProRule" id="PRU00982"/>
    </source>
</evidence>
<dbReference type="Proteomes" id="UP001367508">
    <property type="component" value="Unassembled WGS sequence"/>
</dbReference>
<dbReference type="PANTHER" id="PTHR32370">
    <property type="entry name" value="OS12G0117600 PROTEIN"/>
    <property type="match status" value="1"/>
</dbReference>
<comment type="caution">
    <text evidence="8">The sequence shown here is derived from an EMBL/GenBank/DDBJ whole genome shotgun (WGS) entry which is preliminary data.</text>
</comment>
<gene>
    <name evidence="8" type="ORF">VNO77_36835</name>
</gene>
<sequence length="617" mass="69293">MPCCFSFTSSFVFVSLLWRTTLVLNQLTTTPLQGPVSVSTFALSSFPESQLIDLNCLSVFLFLSFSFFLFNLFQVMEACCCNLEVDVNGEETFMVDKTVITQYSSKFAKIFGKSSGAKGKLKVIFHDFPGGAEGFELMLKFCYNNGTADMSPSNLFLARSAAEYMDMKEPVANVSNLLEQTEKSLQEINYWTWQELLIALKQCQSLLVPDSSVMVERCLDTIVGRLVLASEASPCPSTCSTDSSLIRFSCDSKSTESIKTNISRSTWWFEDLLFLNPLLVPMLVKSMLLHKMDHVVISRFLLYYQKVKFSTATTYKKSKIIELVIDMHYEMDHSSVSCKTLFGILRVTLGLNISKCSRNKLETMIGSQLDQATLDNLLVPSPYGVNYLYDVNLILRFLKAFLNRGNGLVTPIRMRKVANLIDSYASEIAPDPCLKSSKFLALATALPDSARDSNDELYHAMDMYLEVHTQLSQEERLKICCGLNYEKLSPQACLHLSQNTHFPSKSAVQTLISQQSKLKNLLHVTPNTTSYNDSPCSSSGAAQKGQKDKNSEQVGLYAGNFDFSADNEKLKAHLQGMQWRVMELEKFCRKMQIQMEKITKSKASGHSYAKSLPKLCS</sequence>
<evidence type="ECO:0000256" key="5">
    <source>
        <dbReference type="SAM" id="MobiDB-lite"/>
    </source>
</evidence>
<evidence type="ECO:0000256" key="2">
    <source>
        <dbReference type="ARBA" id="ARBA00004906"/>
    </source>
</evidence>
<evidence type="ECO:0000256" key="1">
    <source>
        <dbReference type="ARBA" id="ARBA00004184"/>
    </source>
</evidence>
<dbReference type="AlphaFoldDB" id="A0AAN9K9N9"/>
<dbReference type="InterPro" id="IPR027356">
    <property type="entry name" value="NPH3_dom"/>
</dbReference>
<reference evidence="8 9" key="1">
    <citation type="submission" date="2024-01" db="EMBL/GenBank/DDBJ databases">
        <title>The genomes of 5 underutilized Papilionoideae crops provide insights into root nodulation and disease resistanc.</title>
        <authorList>
            <person name="Jiang F."/>
        </authorList>
    </citation>
    <scope>NUCLEOTIDE SEQUENCE [LARGE SCALE GENOMIC DNA]</scope>
    <source>
        <strain evidence="8">LVBAO_FW01</strain>
        <tissue evidence="8">Leaves</tissue>
    </source>
</reference>
<accession>A0AAN9K9N9</accession>
<dbReference type="EMBL" id="JAYMYQ010000009">
    <property type="protein sequence ID" value="KAK7312743.1"/>
    <property type="molecule type" value="Genomic_DNA"/>
</dbReference>
<evidence type="ECO:0000259" key="7">
    <source>
        <dbReference type="PROSITE" id="PS51649"/>
    </source>
</evidence>
<proteinExistence type="inferred from homology"/>
<comment type="pathway">
    <text evidence="2">Protein modification; protein ubiquitination.</text>
</comment>
<dbReference type="InterPro" id="IPR011333">
    <property type="entry name" value="SKP1/BTB/POZ_sf"/>
</dbReference>
<organism evidence="8 9">
    <name type="scientific">Canavalia gladiata</name>
    <name type="common">Sword bean</name>
    <name type="synonym">Dolichos gladiatus</name>
    <dbReference type="NCBI Taxonomy" id="3824"/>
    <lineage>
        <taxon>Eukaryota</taxon>
        <taxon>Viridiplantae</taxon>
        <taxon>Streptophyta</taxon>
        <taxon>Embryophyta</taxon>
        <taxon>Tracheophyta</taxon>
        <taxon>Spermatophyta</taxon>
        <taxon>Magnoliopsida</taxon>
        <taxon>eudicotyledons</taxon>
        <taxon>Gunneridae</taxon>
        <taxon>Pentapetalae</taxon>
        <taxon>rosids</taxon>
        <taxon>fabids</taxon>
        <taxon>Fabales</taxon>
        <taxon>Fabaceae</taxon>
        <taxon>Papilionoideae</taxon>
        <taxon>50 kb inversion clade</taxon>
        <taxon>NPAAA clade</taxon>
        <taxon>indigoferoid/millettioid clade</taxon>
        <taxon>Phaseoleae</taxon>
        <taxon>Canavalia</taxon>
    </lineage>
</organism>
<evidence type="ECO:0000313" key="8">
    <source>
        <dbReference type="EMBL" id="KAK7312743.1"/>
    </source>
</evidence>
<keyword evidence="9" id="KW-1185">Reference proteome</keyword>
<feature type="domain" description="NPH3" evidence="7">
    <location>
        <begin position="266"/>
        <end position="517"/>
    </location>
</feature>
<feature type="region of interest" description="Disordered" evidence="5">
    <location>
        <begin position="529"/>
        <end position="549"/>
    </location>
</feature>
<dbReference type="Pfam" id="PF00651">
    <property type="entry name" value="BTB"/>
    <property type="match status" value="1"/>
</dbReference>
<dbReference type="PROSITE" id="PS50097">
    <property type="entry name" value="BTB"/>
    <property type="match status" value="1"/>
</dbReference>
<dbReference type="InterPro" id="IPR000210">
    <property type="entry name" value="BTB/POZ_dom"/>
</dbReference>
<name>A0AAN9K9N9_CANGL</name>
<evidence type="ECO:0000256" key="3">
    <source>
        <dbReference type="ARBA" id="ARBA00022786"/>
    </source>
</evidence>
<comment type="subcellular location">
    <subcellularLocation>
        <location evidence="1">Endomembrane system</location>
        <topology evidence="1">Peripheral membrane protein</topology>
    </subcellularLocation>
</comment>
<dbReference type="SMART" id="SM00225">
    <property type="entry name" value="BTB"/>
    <property type="match status" value="1"/>
</dbReference>
<protein>
    <submittedName>
        <fullName evidence="8">Uncharacterized protein</fullName>
    </submittedName>
</protein>
<dbReference type="GO" id="GO:0012505">
    <property type="term" value="C:endomembrane system"/>
    <property type="evidence" value="ECO:0007669"/>
    <property type="project" value="UniProtKB-SubCell"/>
</dbReference>
<dbReference type="Pfam" id="PF03000">
    <property type="entry name" value="NPH3"/>
    <property type="match status" value="1"/>
</dbReference>
<keyword evidence="3" id="KW-0833">Ubl conjugation pathway</keyword>
<dbReference type="InterPro" id="IPR043454">
    <property type="entry name" value="NPH3/RPT2-like"/>
</dbReference>